<dbReference type="SUPFAM" id="SSF69593">
    <property type="entry name" value="Glycerol-3-phosphate (1)-acyltransferase"/>
    <property type="match status" value="1"/>
</dbReference>
<evidence type="ECO:0000313" key="7">
    <source>
        <dbReference type="Proteomes" id="UP000243719"/>
    </source>
</evidence>
<dbReference type="Proteomes" id="UP000243719">
    <property type="component" value="Unassembled WGS sequence"/>
</dbReference>
<dbReference type="GO" id="GO:0003841">
    <property type="term" value="F:1-acylglycerol-3-phosphate O-acyltransferase activity"/>
    <property type="evidence" value="ECO:0007669"/>
    <property type="project" value="TreeGrafter"/>
</dbReference>
<dbReference type="CDD" id="cd07989">
    <property type="entry name" value="LPLAT_AGPAT-like"/>
    <property type="match status" value="1"/>
</dbReference>
<feature type="compositionally biased region" description="Basic and acidic residues" evidence="4">
    <location>
        <begin position="208"/>
        <end position="221"/>
    </location>
</feature>
<evidence type="ECO:0000256" key="2">
    <source>
        <dbReference type="ARBA" id="ARBA00022679"/>
    </source>
</evidence>
<keyword evidence="7" id="KW-1185">Reference proteome</keyword>
<feature type="compositionally biased region" description="Basic and acidic residues" evidence="4">
    <location>
        <begin position="187"/>
        <end position="196"/>
    </location>
</feature>
<feature type="domain" description="Phospholipid/glycerol acyltransferase" evidence="5">
    <location>
        <begin position="34"/>
        <end position="158"/>
    </location>
</feature>
<dbReference type="PANTHER" id="PTHR10434">
    <property type="entry name" value="1-ACYL-SN-GLYCEROL-3-PHOSPHATE ACYLTRANSFERASE"/>
    <property type="match status" value="1"/>
</dbReference>
<name>A0A1H2PIM3_9BURK</name>
<proteinExistence type="predicted"/>
<evidence type="ECO:0000259" key="5">
    <source>
        <dbReference type="SMART" id="SM00563"/>
    </source>
</evidence>
<sequence length="241" mass="26282">MLARLIAATVLTLARLLTGARSLWLGCAPLPVQRIYYANHSSHGDFVLLWAALPPAIRRRTRPVAGADYWLKTPLRRYLIERVFNGVLVDRRRPAPGEQSVALDTMLEALDAGDSLILFPEGTRNLDESGLLPFKAGLYHLARARPHVEVVPVWIGNLNRVMPKGRPIPLPLLCTLSFGAPLTATADGHDDPHHDVAGPPSAVDPGQDDSRPRGVDESDGKRRFLAEASAALLALAPQEVR</sequence>
<keyword evidence="2 6" id="KW-0808">Transferase</keyword>
<feature type="region of interest" description="Disordered" evidence="4">
    <location>
        <begin position="185"/>
        <end position="221"/>
    </location>
</feature>
<dbReference type="GO" id="GO:0006654">
    <property type="term" value="P:phosphatidic acid biosynthetic process"/>
    <property type="evidence" value="ECO:0007669"/>
    <property type="project" value="TreeGrafter"/>
</dbReference>
<dbReference type="PANTHER" id="PTHR10434:SF11">
    <property type="entry name" value="1-ACYL-SN-GLYCEROL-3-PHOSPHATE ACYLTRANSFERASE"/>
    <property type="match status" value="1"/>
</dbReference>
<gene>
    <name evidence="6" type="ORF">SAMN05216551_101114</name>
</gene>
<dbReference type="InterPro" id="IPR002123">
    <property type="entry name" value="Plipid/glycerol_acylTrfase"/>
</dbReference>
<reference evidence="7" key="1">
    <citation type="submission" date="2016-09" db="EMBL/GenBank/DDBJ databases">
        <authorList>
            <person name="Varghese N."/>
            <person name="Submissions S."/>
        </authorList>
    </citation>
    <scope>NUCLEOTIDE SEQUENCE [LARGE SCALE GENOMIC DNA]</scope>
    <source>
        <strain evidence="7">JS23</strain>
    </source>
</reference>
<dbReference type="AlphaFoldDB" id="A0A1H2PIM3"/>
<dbReference type="Pfam" id="PF01553">
    <property type="entry name" value="Acyltransferase"/>
    <property type="match status" value="1"/>
</dbReference>
<comment type="pathway">
    <text evidence="1">Lipid metabolism.</text>
</comment>
<dbReference type="STRING" id="1770053.SAMN05216551_101114"/>
<organism evidence="6 7">
    <name type="scientific">Chitinasiproducens palmae</name>
    <dbReference type="NCBI Taxonomy" id="1770053"/>
    <lineage>
        <taxon>Bacteria</taxon>
        <taxon>Pseudomonadati</taxon>
        <taxon>Pseudomonadota</taxon>
        <taxon>Betaproteobacteria</taxon>
        <taxon>Burkholderiales</taxon>
        <taxon>Burkholderiaceae</taxon>
        <taxon>Chitinasiproducens</taxon>
    </lineage>
</organism>
<dbReference type="OrthoDB" id="9808424at2"/>
<protein>
    <submittedName>
        <fullName evidence="6">1-acyl-sn-glycerol-3-phosphate acyltransferase</fullName>
    </submittedName>
</protein>
<evidence type="ECO:0000256" key="1">
    <source>
        <dbReference type="ARBA" id="ARBA00005189"/>
    </source>
</evidence>
<evidence type="ECO:0000256" key="3">
    <source>
        <dbReference type="ARBA" id="ARBA00023315"/>
    </source>
</evidence>
<accession>A0A1H2PIM3</accession>
<dbReference type="EMBL" id="FNLO01000001">
    <property type="protein sequence ID" value="SDV46142.1"/>
    <property type="molecule type" value="Genomic_DNA"/>
</dbReference>
<keyword evidence="3 6" id="KW-0012">Acyltransferase</keyword>
<evidence type="ECO:0000256" key="4">
    <source>
        <dbReference type="SAM" id="MobiDB-lite"/>
    </source>
</evidence>
<dbReference type="RefSeq" id="WP_091903537.1">
    <property type="nucleotide sequence ID" value="NZ_FNLO01000001.1"/>
</dbReference>
<evidence type="ECO:0000313" key="6">
    <source>
        <dbReference type="EMBL" id="SDV46142.1"/>
    </source>
</evidence>
<dbReference type="SMART" id="SM00563">
    <property type="entry name" value="PlsC"/>
    <property type="match status" value="1"/>
</dbReference>